<feature type="transmembrane region" description="Helical" evidence="8">
    <location>
        <begin position="40"/>
        <end position="61"/>
    </location>
</feature>
<feature type="transmembrane region" description="Helical" evidence="8">
    <location>
        <begin position="81"/>
        <end position="100"/>
    </location>
</feature>
<evidence type="ECO:0000256" key="3">
    <source>
        <dbReference type="ARBA" id="ARBA00022448"/>
    </source>
</evidence>
<dbReference type="PANTHER" id="PTHR23501:SF102">
    <property type="entry name" value="DRUG TRANSPORTER, PUTATIVE (AFU_ORTHOLOGUE AFUA_3G08530)-RELATED"/>
    <property type="match status" value="1"/>
</dbReference>
<feature type="transmembrane region" description="Helical" evidence="8">
    <location>
        <begin position="308"/>
        <end position="331"/>
    </location>
</feature>
<keyword evidence="4 8" id="KW-0812">Transmembrane</keyword>
<evidence type="ECO:0000313" key="10">
    <source>
        <dbReference type="EMBL" id="CED83450.1"/>
    </source>
</evidence>
<accession>A0A0F7SSD2</accession>
<feature type="compositionally biased region" description="Basic and acidic residues" evidence="7">
    <location>
        <begin position="596"/>
        <end position="619"/>
    </location>
</feature>
<feature type="region of interest" description="Disordered" evidence="7">
    <location>
        <begin position="582"/>
        <end position="619"/>
    </location>
</feature>
<evidence type="ECO:0000256" key="5">
    <source>
        <dbReference type="ARBA" id="ARBA00022989"/>
    </source>
</evidence>
<sequence length="619" mass="66944">MGETELPPSDLEAQSKKSPEETLSKESEGLVDTSLEGKNFAVVFSALILCMFLAALDQTIISTALPSIASDLHATSSQYSWVGTSFMLMTTTLTPCYGRLSDMLGRKIILEMSVLIFMIASALCGAAQSMQWLIATRALQGIGAGGIMSMCTVIISDIVPMSERGKYQGFLGGVWGIASVLGHVLPILGGLITDQSTWRWCFFINLPTCGLALVVLYFFLDIKTRKMATWPEFKKVFDFIGLGLLMVSLGCIVVGFEQATDHGFGSPASIALIVVGAAMFGVTIGHFLTTKRKAIIPPRLFKNPTTVLLLLMSYLQAFSFLSSTFYLPIFFQGIKGTSATMSGVHLLSFSLTVSAVSLPTGWLISRYGHIRSFIRVGYAIACLGFGLMNLMNESSSTAVNEIFPLLVGVGIGMSLQPPLILLQAAMPVSDMAATSSSFLLTRTLGATTGISISGAVLSTSLARRLDRIDGYTFTGTPTTSDDYHALQLVQPASVRQEVLHGFSESLSMLFKIYCPFLGACLLMSFFIQRYSLKEAYVPKSERPPAQSPASVAESSAAPIRMHISPVTTTSAATATIDETIWSELSRRPSETTLKSSQDEFQRKGTEKDGKLREEPRSIE</sequence>
<evidence type="ECO:0000256" key="1">
    <source>
        <dbReference type="ARBA" id="ARBA00004127"/>
    </source>
</evidence>
<dbReference type="GO" id="GO:0012505">
    <property type="term" value="C:endomembrane system"/>
    <property type="evidence" value="ECO:0007669"/>
    <property type="project" value="UniProtKB-SubCell"/>
</dbReference>
<comment type="similarity">
    <text evidence="2">Belongs to the major facilitator superfamily.</text>
</comment>
<feature type="transmembrane region" description="Helical" evidence="8">
    <location>
        <begin position="236"/>
        <end position="256"/>
    </location>
</feature>
<evidence type="ECO:0000256" key="4">
    <source>
        <dbReference type="ARBA" id="ARBA00022692"/>
    </source>
</evidence>
<evidence type="ECO:0000256" key="6">
    <source>
        <dbReference type="ARBA" id="ARBA00023136"/>
    </source>
</evidence>
<feature type="transmembrane region" description="Helical" evidence="8">
    <location>
        <begin position="402"/>
        <end position="422"/>
    </location>
</feature>
<evidence type="ECO:0000259" key="9">
    <source>
        <dbReference type="PROSITE" id="PS50850"/>
    </source>
</evidence>
<organism evidence="10">
    <name type="scientific">Phaffia rhodozyma</name>
    <name type="common">Yeast</name>
    <name type="synonym">Xanthophyllomyces dendrorhous</name>
    <dbReference type="NCBI Taxonomy" id="264483"/>
    <lineage>
        <taxon>Eukaryota</taxon>
        <taxon>Fungi</taxon>
        <taxon>Dikarya</taxon>
        <taxon>Basidiomycota</taxon>
        <taxon>Agaricomycotina</taxon>
        <taxon>Tremellomycetes</taxon>
        <taxon>Cystofilobasidiales</taxon>
        <taxon>Mrakiaceae</taxon>
        <taxon>Phaffia</taxon>
    </lineage>
</organism>
<dbReference type="Gene3D" id="1.20.1720.10">
    <property type="entry name" value="Multidrug resistance protein D"/>
    <property type="match status" value="1"/>
</dbReference>
<dbReference type="FunFam" id="1.20.1720.10:FF:000013">
    <property type="entry name" value="Related to multidrug resistance proteins"/>
    <property type="match status" value="1"/>
</dbReference>
<evidence type="ECO:0000256" key="8">
    <source>
        <dbReference type="SAM" id="Phobius"/>
    </source>
</evidence>
<dbReference type="PANTHER" id="PTHR23501">
    <property type="entry name" value="MAJOR FACILITATOR SUPERFAMILY"/>
    <property type="match status" value="1"/>
</dbReference>
<dbReference type="AlphaFoldDB" id="A0A0F7SSD2"/>
<dbReference type="PROSITE" id="PS50850">
    <property type="entry name" value="MFS"/>
    <property type="match status" value="1"/>
</dbReference>
<feature type="transmembrane region" description="Helical" evidence="8">
    <location>
        <begin position="372"/>
        <end position="390"/>
    </location>
</feature>
<name>A0A0F7SSD2_PHARH</name>
<dbReference type="Gene3D" id="1.20.1250.20">
    <property type="entry name" value="MFS general substrate transporter like domains"/>
    <property type="match status" value="1"/>
</dbReference>
<keyword evidence="6 8" id="KW-0472">Membrane</keyword>
<feature type="transmembrane region" description="Helical" evidence="8">
    <location>
        <begin position="343"/>
        <end position="365"/>
    </location>
</feature>
<evidence type="ECO:0000256" key="2">
    <source>
        <dbReference type="ARBA" id="ARBA00008335"/>
    </source>
</evidence>
<proteinExistence type="inferred from homology"/>
<dbReference type="EMBL" id="LN483142">
    <property type="protein sequence ID" value="CED83450.1"/>
    <property type="molecule type" value="Genomic_DNA"/>
</dbReference>
<dbReference type="PRINTS" id="PR01036">
    <property type="entry name" value="TCRTETB"/>
</dbReference>
<dbReference type="InterPro" id="IPR011701">
    <property type="entry name" value="MFS"/>
</dbReference>
<dbReference type="InterPro" id="IPR020846">
    <property type="entry name" value="MFS_dom"/>
</dbReference>
<dbReference type="InterPro" id="IPR036259">
    <property type="entry name" value="MFS_trans_sf"/>
</dbReference>
<feature type="transmembrane region" description="Helical" evidence="8">
    <location>
        <begin position="170"/>
        <end position="191"/>
    </location>
</feature>
<feature type="transmembrane region" description="Helical" evidence="8">
    <location>
        <begin position="197"/>
        <end position="220"/>
    </location>
</feature>
<protein>
    <submittedName>
        <fullName evidence="10">Predicted transporter (Major facilitator superfamily)</fullName>
    </submittedName>
</protein>
<feature type="domain" description="Major facilitator superfamily (MFS) profile" evidence="9">
    <location>
        <begin position="43"/>
        <end position="532"/>
    </location>
</feature>
<feature type="transmembrane region" description="Helical" evidence="8">
    <location>
        <begin position="138"/>
        <end position="158"/>
    </location>
</feature>
<feature type="transmembrane region" description="Helical" evidence="8">
    <location>
        <begin position="443"/>
        <end position="462"/>
    </location>
</feature>
<comment type="subcellular location">
    <subcellularLocation>
        <location evidence="1">Endomembrane system</location>
        <topology evidence="1">Multi-pass membrane protein</topology>
    </subcellularLocation>
</comment>
<dbReference type="CDD" id="cd17502">
    <property type="entry name" value="MFS_Azr1_MDR_like"/>
    <property type="match status" value="1"/>
</dbReference>
<feature type="transmembrane region" description="Helical" evidence="8">
    <location>
        <begin position="508"/>
        <end position="527"/>
    </location>
</feature>
<feature type="compositionally biased region" description="Basic and acidic residues" evidence="7">
    <location>
        <begin position="13"/>
        <end position="28"/>
    </location>
</feature>
<feature type="region of interest" description="Disordered" evidence="7">
    <location>
        <begin position="1"/>
        <end position="29"/>
    </location>
</feature>
<feature type="transmembrane region" description="Helical" evidence="8">
    <location>
        <begin position="268"/>
        <end position="288"/>
    </location>
</feature>
<feature type="transmembrane region" description="Helical" evidence="8">
    <location>
        <begin position="112"/>
        <end position="132"/>
    </location>
</feature>
<dbReference type="Pfam" id="PF07690">
    <property type="entry name" value="MFS_1"/>
    <property type="match status" value="1"/>
</dbReference>
<dbReference type="SUPFAM" id="SSF103473">
    <property type="entry name" value="MFS general substrate transporter"/>
    <property type="match status" value="1"/>
</dbReference>
<dbReference type="GO" id="GO:0005886">
    <property type="term" value="C:plasma membrane"/>
    <property type="evidence" value="ECO:0007669"/>
    <property type="project" value="TreeGrafter"/>
</dbReference>
<reference evidence="10" key="1">
    <citation type="submission" date="2014-08" db="EMBL/GenBank/DDBJ databases">
        <authorList>
            <person name="Sharma Rahul"/>
            <person name="Thines Marco"/>
        </authorList>
    </citation>
    <scope>NUCLEOTIDE SEQUENCE</scope>
</reference>
<dbReference type="GO" id="GO:0022857">
    <property type="term" value="F:transmembrane transporter activity"/>
    <property type="evidence" value="ECO:0007669"/>
    <property type="project" value="InterPro"/>
</dbReference>
<evidence type="ECO:0000256" key="7">
    <source>
        <dbReference type="SAM" id="MobiDB-lite"/>
    </source>
</evidence>
<keyword evidence="3" id="KW-0813">Transport</keyword>
<keyword evidence="5 8" id="KW-1133">Transmembrane helix</keyword>